<dbReference type="Proteomes" id="UP000664521">
    <property type="component" value="Unassembled WGS sequence"/>
</dbReference>
<keyword evidence="4" id="KW-1185">Reference proteome</keyword>
<sequence length="302" mass="33005">MGLSSCYSAIPRQWRIPRAIYVLFAIELAFSVAALALFGIAQPDLYRTRLWQEGSDHGWASNPNEIVYAYANYKPMKVPLPWSQFVTNFNVVIAVLSLFLLLVKGIMFICSVFYPLLSAFIHAVLIALYAISIHAQSASDMSDPDQPQPGAPWYLTKSCGPPVSPSLAGYCKQAKASFAITILLCALFAVYLLFSLASLYPTRAFRSSRASKLADTDSEAARPWEMSQVPPTPGTSGGMKSPITPRTMAFNTLSGDRKGKSKARKASGQGEQQVRIGEGSQGVPLRHHISMGDETYQGPSER</sequence>
<evidence type="ECO:0000313" key="4">
    <source>
        <dbReference type="Proteomes" id="UP000664521"/>
    </source>
</evidence>
<comment type="caution">
    <text evidence="3">The sequence shown here is derived from an EMBL/GenBank/DDBJ whole genome shotgun (WGS) entry which is preliminary data.</text>
</comment>
<organism evidence="3 4">
    <name type="scientific">Heterodermia speciosa</name>
    <dbReference type="NCBI Taxonomy" id="116794"/>
    <lineage>
        <taxon>Eukaryota</taxon>
        <taxon>Fungi</taxon>
        <taxon>Dikarya</taxon>
        <taxon>Ascomycota</taxon>
        <taxon>Pezizomycotina</taxon>
        <taxon>Lecanoromycetes</taxon>
        <taxon>OSLEUM clade</taxon>
        <taxon>Lecanoromycetidae</taxon>
        <taxon>Caliciales</taxon>
        <taxon>Physciaceae</taxon>
        <taxon>Heterodermia</taxon>
    </lineage>
</organism>
<feature type="transmembrane region" description="Helical" evidence="2">
    <location>
        <begin position="82"/>
        <end position="103"/>
    </location>
</feature>
<keyword evidence="2" id="KW-1133">Transmembrane helix</keyword>
<reference evidence="3" key="1">
    <citation type="submission" date="2021-03" db="EMBL/GenBank/DDBJ databases">
        <authorList>
            <person name="Tagirdzhanova G."/>
        </authorList>
    </citation>
    <scope>NUCLEOTIDE SEQUENCE</scope>
</reference>
<dbReference type="OrthoDB" id="5352400at2759"/>
<keyword evidence="2" id="KW-0472">Membrane</keyword>
<feature type="transmembrane region" description="Helical" evidence="2">
    <location>
        <begin position="176"/>
        <end position="200"/>
    </location>
</feature>
<gene>
    <name evidence="3" type="ORF">HETSPECPRED_000120</name>
</gene>
<name>A0A8H3EHI9_9LECA</name>
<dbReference type="EMBL" id="CAJPDS010000001">
    <property type="protein sequence ID" value="CAF9903111.1"/>
    <property type="molecule type" value="Genomic_DNA"/>
</dbReference>
<evidence type="ECO:0000256" key="1">
    <source>
        <dbReference type="SAM" id="MobiDB-lite"/>
    </source>
</evidence>
<proteinExistence type="predicted"/>
<feature type="transmembrane region" description="Helical" evidence="2">
    <location>
        <begin position="20"/>
        <end position="41"/>
    </location>
</feature>
<evidence type="ECO:0000256" key="2">
    <source>
        <dbReference type="SAM" id="Phobius"/>
    </source>
</evidence>
<feature type="region of interest" description="Disordered" evidence="1">
    <location>
        <begin position="216"/>
        <end position="302"/>
    </location>
</feature>
<dbReference type="AlphaFoldDB" id="A0A8H3EHI9"/>
<evidence type="ECO:0000313" key="3">
    <source>
        <dbReference type="EMBL" id="CAF9903111.1"/>
    </source>
</evidence>
<keyword evidence="2" id="KW-0812">Transmembrane</keyword>
<protein>
    <submittedName>
        <fullName evidence="3">Uncharacterized protein</fullName>
    </submittedName>
</protein>
<feature type="transmembrane region" description="Helical" evidence="2">
    <location>
        <begin position="112"/>
        <end position="131"/>
    </location>
</feature>
<accession>A0A8H3EHI9</accession>